<organism evidence="2 3">
    <name type="scientific">Cuscuta europaea</name>
    <name type="common">European dodder</name>
    <dbReference type="NCBI Taxonomy" id="41803"/>
    <lineage>
        <taxon>Eukaryota</taxon>
        <taxon>Viridiplantae</taxon>
        <taxon>Streptophyta</taxon>
        <taxon>Embryophyta</taxon>
        <taxon>Tracheophyta</taxon>
        <taxon>Spermatophyta</taxon>
        <taxon>Magnoliopsida</taxon>
        <taxon>eudicotyledons</taxon>
        <taxon>Gunneridae</taxon>
        <taxon>Pentapetalae</taxon>
        <taxon>asterids</taxon>
        <taxon>lamiids</taxon>
        <taxon>Solanales</taxon>
        <taxon>Convolvulaceae</taxon>
        <taxon>Cuscuteae</taxon>
        <taxon>Cuscuta</taxon>
        <taxon>Cuscuta subgen. Cuscuta</taxon>
    </lineage>
</organism>
<protein>
    <submittedName>
        <fullName evidence="2">Uncharacterized protein</fullName>
    </submittedName>
</protein>
<dbReference type="InterPro" id="IPR055298">
    <property type="entry name" value="AtLOH3-like"/>
</dbReference>
<gene>
    <name evidence="2" type="ORF">CEURO_LOCUS14815</name>
</gene>
<dbReference type="OrthoDB" id="1294337at2759"/>
<feature type="transmembrane region" description="Helical" evidence="1">
    <location>
        <begin position="286"/>
        <end position="310"/>
    </location>
</feature>
<sequence length="313" mass="35530">MLKESQAIRVVEALNNDEICSGKGLHQERSLKCAGDTRWGSHYGTCLNIIILFSSILDVLENVAEHGSNSEQRVEAQTLLQLVQCFDFVFTLHLIKSVLGITNELSKCLQRKDQDIVNAMELVKVAKERFQNLRDGGWDILFGEVSSFCEKNKISIPSMNDFYVPHGRVRRKVIQITNLNRYKVDLFYVVVDRQREELNNRFPEITTELLLCVACLSPKDTFSSCDKDKLIRMAQLYPFDYSPVDVLALDSQLESFILDVPSNSAFIDITEVGSLAKKLVETKKHIVYPLVFLLVKLALFLPVLGIFYGVQSS</sequence>
<keyword evidence="1" id="KW-0472">Membrane</keyword>
<dbReference type="PANTHER" id="PTHR11697:SF230">
    <property type="entry name" value="ZINC FINGER, MYM DOMAIN CONTAINING 1"/>
    <property type="match status" value="1"/>
</dbReference>
<proteinExistence type="predicted"/>
<keyword evidence="3" id="KW-1185">Reference proteome</keyword>
<accession>A0A9P0ZGC0</accession>
<dbReference type="AlphaFoldDB" id="A0A9P0ZGC0"/>
<comment type="caution">
    <text evidence="2">The sequence shown here is derived from an EMBL/GenBank/DDBJ whole genome shotgun (WGS) entry which is preliminary data.</text>
</comment>
<reference evidence="2" key="1">
    <citation type="submission" date="2022-07" db="EMBL/GenBank/DDBJ databases">
        <authorList>
            <person name="Macas J."/>
            <person name="Novak P."/>
            <person name="Neumann P."/>
        </authorList>
    </citation>
    <scope>NUCLEOTIDE SEQUENCE</scope>
</reference>
<dbReference type="Proteomes" id="UP001152484">
    <property type="component" value="Unassembled WGS sequence"/>
</dbReference>
<evidence type="ECO:0000256" key="1">
    <source>
        <dbReference type="SAM" id="Phobius"/>
    </source>
</evidence>
<dbReference type="PANTHER" id="PTHR11697">
    <property type="entry name" value="GENERAL TRANSCRIPTION FACTOR 2-RELATED ZINC FINGER PROTEIN"/>
    <property type="match status" value="1"/>
</dbReference>
<keyword evidence="1" id="KW-1133">Transmembrane helix</keyword>
<name>A0A9P0ZGC0_CUSEU</name>
<evidence type="ECO:0000313" key="3">
    <source>
        <dbReference type="Proteomes" id="UP001152484"/>
    </source>
</evidence>
<dbReference type="EMBL" id="CAMAPE010000038">
    <property type="protein sequence ID" value="CAH9100205.1"/>
    <property type="molecule type" value="Genomic_DNA"/>
</dbReference>
<evidence type="ECO:0000313" key="2">
    <source>
        <dbReference type="EMBL" id="CAH9100205.1"/>
    </source>
</evidence>
<keyword evidence="1" id="KW-0812">Transmembrane</keyword>